<keyword evidence="1" id="KW-0472">Membrane</keyword>
<organism evidence="2 3">
    <name type="scientific">Absidia repens</name>
    <dbReference type="NCBI Taxonomy" id="90262"/>
    <lineage>
        <taxon>Eukaryota</taxon>
        <taxon>Fungi</taxon>
        <taxon>Fungi incertae sedis</taxon>
        <taxon>Mucoromycota</taxon>
        <taxon>Mucoromycotina</taxon>
        <taxon>Mucoromycetes</taxon>
        <taxon>Mucorales</taxon>
        <taxon>Cunninghamellaceae</taxon>
        <taxon>Absidia</taxon>
    </lineage>
</organism>
<evidence type="ECO:0000313" key="2">
    <source>
        <dbReference type="EMBL" id="ORZ08150.1"/>
    </source>
</evidence>
<comment type="caution">
    <text evidence="2">The sequence shown here is derived from an EMBL/GenBank/DDBJ whole genome shotgun (WGS) entry which is preliminary data.</text>
</comment>
<keyword evidence="3" id="KW-1185">Reference proteome</keyword>
<accession>A0A1X2I318</accession>
<protein>
    <submittedName>
        <fullName evidence="2">Uncharacterized protein</fullName>
    </submittedName>
</protein>
<dbReference type="Proteomes" id="UP000193560">
    <property type="component" value="Unassembled WGS sequence"/>
</dbReference>
<evidence type="ECO:0000313" key="3">
    <source>
        <dbReference type="Proteomes" id="UP000193560"/>
    </source>
</evidence>
<dbReference type="AlphaFoldDB" id="A0A1X2I318"/>
<dbReference type="EMBL" id="MCGE01000032">
    <property type="protein sequence ID" value="ORZ08150.1"/>
    <property type="molecule type" value="Genomic_DNA"/>
</dbReference>
<keyword evidence="1" id="KW-0812">Transmembrane</keyword>
<feature type="transmembrane region" description="Helical" evidence="1">
    <location>
        <begin position="6"/>
        <end position="23"/>
    </location>
</feature>
<evidence type="ECO:0000256" key="1">
    <source>
        <dbReference type="SAM" id="Phobius"/>
    </source>
</evidence>
<feature type="transmembrane region" description="Helical" evidence="1">
    <location>
        <begin position="35"/>
        <end position="57"/>
    </location>
</feature>
<proteinExistence type="predicted"/>
<sequence length="89" mass="9923">MYVHIVGFLAVALWNYFMHYFFVKYELDGTMGSELWFPLGFLALEVAELVLLFPWAFGFKSGGGPFSPLGFCGFRSGGVGPSIPLGFWL</sequence>
<reference evidence="2 3" key="1">
    <citation type="submission" date="2016-07" db="EMBL/GenBank/DDBJ databases">
        <title>Pervasive Adenine N6-methylation of Active Genes in Fungi.</title>
        <authorList>
            <consortium name="DOE Joint Genome Institute"/>
            <person name="Mondo S.J."/>
            <person name="Dannebaum R.O."/>
            <person name="Kuo R.C."/>
            <person name="Labutti K."/>
            <person name="Haridas S."/>
            <person name="Kuo A."/>
            <person name="Salamov A."/>
            <person name="Ahrendt S.R."/>
            <person name="Lipzen A."/>
            <person name="Sullivan W."/>
            <person name="Andreopoulos W.B."/>
            <person name="Clum A."/>
            <person name="Lindquist E."/>
            <person name="Daum C."/>
            <person name="Ramamoorthy G.K."/>
            <person name="Gryganskyi A."/>
            <person name="Culley D."/>
            <person name="Magnuson J.K."/>
            <person name="James T.Y."/>
            <person name="O'Malley M.A."/>
            <person name="Stajich J.E."/>
            <person name="Spatafora J.W."/>
            <person name="Visel A."/>
            <person name="Grigoriev I.V."/>
        </authorList>
    </citation>
    <scope>NUCLEOTIDE SEQUENCE [LARGE SCALE GENOMIC DNA]</scope>
    <source>
        <strain evidence="2 3">NRRL 1336</strain>
    </source>
</reference>
<gene>
    <name evidence="2" type="ORF">BCR42DRAFT_425330</name>
</gene>
<name>A0A1X2I318_9FUNG</name>
<keyword evidence="1" id="KW-1133">Transmembrane helix</keyword>